<evidence type="ECO:0000313" key="3">
    <source>
        <dbReference type="Proteomes" id="UP000665020"/>
    </source>
</evidence>
<sequence length="377" mass="43190">MTIKNITKLINTFVIILLILLLYPTQLLADFRLHYNLDRPPANNSKVYQLVDEKKLYLPEFYVKGIYVTGWVAGSEKISALINLVDKTVLNTMVIDIKDQLGHLSYKSNVPLAQEIGANRRKIKNIKALIDELHSRGIYVIGRIVVFKDALLANKRKDLSLKLEQSDNTIIKSDNWVDPSQKEIWDYNLALAREAVEIGFDEIQFDYIRYPALARKPYQAVVDKENKSQYINSFAQYVRDELDLLNTPVSIDVFGLTTAVNDDLGIGQNFKELSNIVQIISPMVYPSHYSAGSYGIPVPDREPYQIIYKSLIDAQEKISDNSNVVIRPWLQDFSLGYKYSLKDVQEQIKAVEKLGLTEWLLWNPSSKYTIETLLTHP</sequence>
<dbReference type="EMBL" id="CP046640">
    <property type="protein sequence ID" value="QTL99334.1"/>
    <property type="molecule type" value="Genomic_DNA"/>
</dbReference>
<evidence type="ECO:0000313" key="2">
    <source>
        <dbReference type="EMBL" id="QTL99334.1"/>
    </source>
</evidence>
<reference evidence="2" key="1">
    <citation type="submission" date="2019-12" db="EMBL/GenBank/DDBJ databases">
        <authorList>
            <person name="zhang j."/>
            <person name="sun C.M."/>
        </authorList>
    </citation>
    <scope>NUCLEOTIDE SEQUENCE</scope>
    <source>
        <strain evidence="2">NS-1</strain>
    </source>
</reference>
<name>A0A8A7KMN8_9FIRM</name>
<dbReference type="SUPFAM" id="SSF51445">
    <property type="entry name" value="(Trans)glycosidases"/>
    <property type="match status" value="1"/>
</dbReference>
<dbReference type="InterPro" id="IPR017853">
    <property type="entry name" value="GH"/>
</dbReference>
<proteinExistence type="predicted"/>
<keyword evidence="3" id="KW-1185">Reference proteome</keyword>
<evidence type="ECO:0000259" key="1">
    <source>
        <dbReference type="Pfam" id="PF13200"/>
    </source>
</evidence>
<accession>A0A8A7KMN8</accession>
<dbReference type="Pfam" id="PF13200">
    <property type="entry name" value="DUF4015"/>
    <property type="match status" value="1"/>
</dbReference>
<feature type="domain" description="DUF4015" evidence="1">
    <location>
        <begin position="65"/>
        <end position="368"/>
    </location>
</feature>
<dbReference type="KEGG" id="ifn:GM661_15900"/>
<organism evidence="2 3">
    <name type="scientific">Iocasia fonsfrigidae</name>
    <dbReference type="NCBI Taxonomy" id="2682810"/>
    <lineage>
        <taxon>Bacteria</taxon>
        <taxon>Bacillati</taxon>
        <taxon>Bacillota</taxon>
        <taxon>Clostridia</taxon>
        <taxon>Halanaerobiales</taxon>
        <taxon>Halanaerobiaceae</taxon>
        <taxon>Iocasia</taxon>
    </lineage>
</organism>
<gene>
    <name evidence="2" type="ORF">GM661_15900</name>
</gene>
<dbReference type="InterPro" id="IPR025275">
    <property type="entry name" value="DUF4015"/>
</dbReference>
<dbReference type="Proteomes" id="UP000665020">
    <property type="component" value="Chromosome"/>
</dbReference>
<dbReference type="AlphaFoldDB" id="A0A8A7KMN8"/>
<protein>
    <submittedName>
        <fullName evidence="2">GTP-binding protein</fullName>
    </submittedName>
</protein>